<dbReference type="GO" id="GO:0061909">
    <property type="term" value="P:autophagosome-lysosome fusion"/>
    <property type="evidence" value="ECO:0007669"/>
    <property type="project" value="UniProtKB-ARBA"/>
</dbReference>
<dbReference type="PANTHER" id="PTHR45630">
    <property type="entry name" value="CATION-TRANSPORTING ATPASE-RELATED"/>
    <property type="match status" value="1"/>
</dbReference>
<evidence type="ECO:0000256" key="21">
    <source>
        <dbReference type="ARBA" id="ARBA00023157"/>
    </source>
</evidence>
<keyword evidence="19 33" id="KW-1133">Transmembrane helix</keyword>
<comment type="subunit">
    <text evidence="29">Interacts with MYCBP2; the interaction inhibits the ubiquitination of TSC2 by MYCBP2. Interacts with HDAC6; the interaction results in recruitment of HDAC6 to lysosomes to promote CTTN deacetylation.</text>
</comment>
<dbReference type="InterPro" id="IPR047819">
    <property type="entry name" value="P5A-ATPase_N"/>
</dbReference>
<comment type="similarity">
    <text evidence="5">Belongs to the MFAP family.</text>
</comment>
<dbReference type="FunFam" id="2.70.150.10:FF:000060">
    <property type="entry name" value="Cation-transporting ATPase"/>
    <property type="match status" value="1"/>
</dbReference>
<evidence type="ECO:0000256" key="12">
    <source>
        <dbReference type="ARBA" id="ARBA00022723"/>
    </source>
</evidence>
<dbReference type="Gene3D" id="3.40.50.1000">
    <property type="entry name" value="HAD superfamily/HAD-like"/>
    <property type="match status" value="1"/>
</dbReference>
<organism evidence="35 36">
    <name type="scientific">Alligator mississippiensis</name>
    <name type="common">American alligator</name>
    <dbReference type="NCBI Taxonomy" id="8496"/>
    <lineage>
        <taxon>Eukaryota</taxon>
        <taxon>Metazoa</taxon>
        <taxon>Chordata</taxon>
        <taxon>Craniata</taxon>
        <taxon>Vertebrata</taxon>
        <taxon>Euteleostomi</taxon>
        <taxon>Archelosauria</taxon>
        <taxon>Archosauria</taxon>
        <taxon>Crocodylia</taxon>
        <taxon>Alligatoridae</taxon>
        <taxon>Alligatorinae</taxon>
        <taxon>Alligator</taxon>
    </lineage>
</organism>
<dbReference type="GO" id="GO:0015662">
    <property type="term" value="F:P-type ion transporter activity"/>
    <property type="evidence" value="ECO:0007669"/>
    <property type="project" value="InterPro"/>
</dbReference>
<dbReference type="PROSITE" id="PS00154">
    <property type="entry name" value="ATPASE_E1_E2"/>
    <property type="match status" value="1"/>
</dbReference>
<comment type="catalytic activity">
    <reaction evidence="25">
        <text>spermidine(out) + ATP + H2O = spermidine(in) + ADP + phosphate + H(+)</text>
        <dbReference type="Rhea" id="RHEA:29999"/>
        <dbReference type="ChEBI" id="CHEBI:15377"/>
        <dbReference type="ChEBI" id="CHEBI:15378"/>
        <dbReference type="ChEBI" id="CHEBI:30616"/>
        <dbReference type="ChEBI" id="CHEBI:43474"/>
        <dbReference type="ChEBI" id="CHEBI:57834"/>
        <dbReference type="ChEBI" id="CHEBI:456216"/>
    </reaction>
</comment>
<feature type="transmembrane region" description="Helical" evidence="33">
    <location>
        <begin position="1080"/>
        <end position="1099"/>
    </location>
</feature>
<evidence type="ECO:0000256" key="27">
    <source>
        <dbReference type="ARBA" id="ARBA00053898"/>
    </source>
</evidence>
<dbReference type="Pfam" id="PF13246">
    <property type="entry name" value="Cation_ATPase"/>
    <property type="match status" value="1"/>
</dbReference>
<dbReference type="Pfam" id="PF00122">
    <property type="entry name" value="E1-E2_ATPase"/>
    <property type="match status" value="1"/>
</dbReference>
<dbReference type="GO" id="GO:0016887">
    <property type="term" value="F:ATP hydrolysis activity"/>
    <property type="evidence" value="ECO:0007669"/>
    <property type="project" value="InterPro"/>
</dbReference>
<evidence type="ECO:0000256" key="2">
    <source>
        <dbReference type="ARBA" id="ARBA00004155"/>
    </source>
</evidence>
<dbReference type="InterPro" id="IPR008250">
    <property type="entry name" value="ATPase_P-typ_transduc_dom_A_sf"/>
</dbReference>
<keyword evidence="21" id="KW-1015">Disulfide bond</keyword>
<dbReference type="InterPro" id="IPR047821">
    <property type="entry name" value="P5B-type_ATPase"/>
</dbReference>
<dbReference type="STRING" id="8496.A0A151MJ69"/>
<dbReference type="FunFam" id="3.40.1110.10:FF:000026">
    <property type="entry name" value="Cation-transporting ATPase"/>
    <property type="match status" value="1"/>
</dbReference>
<evidence type="ECO:0000256" key="16">
    <source>
        <dbReference type="ARBA" id="ARBA00022840"/>
    </source>
</evidence>
<proteinExistence type="inferred from homology"/>
<evidence type="ECO:0000256" key="20">
    <source>
        <dbReference type="ARBA" id="ARBA00023136"/>
    </source>
</evidence>
<dbReference type="SFLD" id="SFLDG00002">
    <property type="entry name" value="C1.7:_P-type_atpase_like"/>
    <property type="match status" value="1"/>
</dbReference>
<evidence type="ECO:0000256" key="4">
    <source>
        <dbReference type="ARBA" id="ARBA00004542"/>
    </source>
</evidence>
<evidence type="ECO:0000313" key="35">
    <source>
        <dbReference type="EMBL" id="KYO24581.1"/>
    </source>
</evidence>
<dbReference type="PROSITE" id="PS51670">
    <property type="entry name" value="SHKT"/>
    <property type="match status" value="1"/>
</dbReference>
<dbReference type="GO" id="GO:0034599">
    <property type="term" value="P:cellular response to oxidative stress"/>
    <property type="evidence" value="ECO:0007669"/>
    <property type="project" value="UniProtKB-ARBA"/>
</dbReference>
<dbReference type="Pfam" id="PF05507">
    <property type="entry name" value="MAGP"/>
    <property type="match status" value="1"/>
</dbReference>
<evidence type="ECO:0000256" key="18">
    <source>
        <dbReference type="ARBA" id="ARBA00022967"/>
    </source>
</evidence>
<feature type="transmembrane region" description="Helical" evidence="33">
    <location>
        <begin position="1119"/>
        <end position="1143"/>
    </location>
</feature>
<sequence length="1482" mass="163813">MSTDSSRLMRNQQPGYGALLQVPDKSCMEVSGYQSRTWKVVLCHLLSVLTAGLLLIVFHWKPSLEVRAKCRPCPLSQADWVIIQDGFGQCFTTRVQTEEIGDGREAGLLRYGQSLEQHPGTRPDDGRASVAVGVTDEDDGRDTIQLHKKEEKNILRYYLFEGSRYVWLERQQAYCKVSILDEGWTCADIRLSQAGLTQQDHNTKRKIYGPNLIDVPVKSYLRLLVDEVLNPFYIFQIFSIVLWICDTYYYYAACIFVISAISIGLSLYETRKQSKTLQNMVKMAISVRVRRPSGGEAMVSSEDLVPGDCISLPCDGLLVPCDAALLTGECMVNESMLTGESVPVMKTPLPDGPQAINLIYSPEEHKRHTLFCGTQVLQAKSYVGQDVLAVVTRTGFCTAKGDLISSILYPKPLSFKFYKDAMKFVLFLAVLALIGTIYSILILIRNKVALGQIIIRALDLITVIVPPALPAAMTVGTIYAQNRLKKHGIFCVSPPRINLCGKIHLVCFDKTGTLTEDGLDVWGVVPLENSCFLPLIQEPRCLPDGPLLYSLSTCHAVSLLREQPIGDPVDLKMMESTGWILEKAEGEEADLHAVQQFGTKVLAVMKPPPVEEQPHGTKHQVPVGILRRFPFSSSLQRMSVVVKLPGDAPAEAYAKGAPEMVASLCNKETVPGDFSQMLRHYTTDGFRVLALAYKPLAPVKTFEDAQQLTRDAVESGLTLLGFLVMKNVLKAETAPVIHLLRKASLRPVMVTGDNMLTAVNVAKSCRMVEPKERVVFVNGSPPDHDRPAALKFSLAEQAPGQELAEGPYQQEGCLLRQLPSHLALNGKSFAVVCEHFPDLLPKILVQATVFARMSPDQKTRLVRCLQDLNYCVGMCGDGANDCGALKAADVGISLSEAEASVASPFTSQIPNIECVPLVIREGRCSLVTSFGVFKYMALYSLVQFVSVLLLYTINTNLSDLQFLFFDLIITTTVAVLMGKTGPAQELGTQRPQGALISVLVLGSLLLQTALLIIVQVVSYFITVSQTWYVPLNSTVTAPQNLPNYENTVVFCISGFQYLTLAVAMSKGYPFRKPLYTNVPFLLALVILFGLMIGVTVYPLGFVKSLLMLKDTSDMNFKLLLVGMATLNFFVAFTLETGLDHGMLDWVRKLRRKKTSKKLFKRDVHRCEIAPCPRGPCSLHPPAAAGGEGGSSRSPAPPDTRDLLRIVGFDASWEETTAPPGPRYLHGEEASDGSQLLMVRAPVACGEDFKPATPVPVPADGGRQKRSRHLEENKPSHRSQTDCPKLIHLPPEPLCSSPRLPTTMRAACVFLLCLPAAVLVQGQYMFEEVPYSEPVQYSQYDSQLENLDYYDYHAVTQRVPEEQFQYQSQQQIQLEIPAPTPDAVSETEPTEPGPLDCREEQYPCTRLYSVHKPCKQCLNEICFYSLRRVYVINKEICVRTVCAHEELLRADLCRDKFSKCGVMATSGLCQIVATSCTRSCGGC</sequence>
<dbReference type="SFLD" id="SFLDS00003">
    <property type="entry name" value="Haloacid_Dehalogenase"/>
    <property type="match status" value="1"/>
</dbReference>
<comment type="catalytic activity">
    <reaction evidence="26">
        <text>spermine(out) + ATP + H2O = spermine(in) + ADP + phosphate + H(+)</text>
        <dbReference type="Rhea" id="RHEA:63368"/>
        <dbReference type="ChEBI" id="CHEBI:15377"/>
        <dbReference type="ChEBI" id="CHEBI:15378"/>
        <dbReference type="ChEBI" id="CHEBI:30616"/>
        <dbReference type="ChEBI" id="CHEBI:43474"/>
        <dbReference type="ChEBI" id="CHEBI:45725"/>
        <dbReference type="ChEBI" id="CHEBI:456216"/>
    </reaction>
</comment>
<evidence type="ECO:0000256" key="3">
    <source>
        <dbReference type="ARBA" id="ARBA00004498"/>
    </source>
</evidence>
<keyword evidence="24" id="KW-0968">Cytoplasmic vesicle</keyword>
<feature type="transmembrane region" description="Helical" evidence="33">
    <location>
        <begin position="998"/>
        <end position="1021"/>
    </location>
</feature>
<dbReference type="SUPFAM" id="SSF81660">
    <property type="entry name" value="Metal cation-transporting ATPase, ATP-binding domain N"/>
    <property type="match status" value="1"/>
</dbReference>
<dbReference type="PRINTS" id="PR00119">
    <property type="entry name" value="CATATPASE"/>
</dbReference>
<evidence type="ECO:0000256" key="24">
    <source>
        <dbReference type="ARBA" id="ARBA00023329"/>
    </source>
</evidence>
<keyword evidence="12" id="KW-0479">Metal-binding</keyword>
<keyword evidence="15" id="KW-0967">Endosome</keyword>
<evidence type="ECO:0000256" key="10">
    <source>
        <dbReference type="ARBA" id="ARBA00022553"/>
    </source>
</evidence>
<keyword evidence="22" id="KW-0325">Glycoprotein</keyword>
<dbReference type="GO" id="GO:1903543">
    <property type="term" value="P:positive regulation of exosomal secretion"/>
    <property type="evidence" value="ECO:0007669"/>
    <property type="project" value="UniProtKB-ARBA"/>
</dbReference>
<evidence type="ECO:0000256" key="33">
    <source>
        <dbReference type="SAM" id="Phobius"/>
    </source>
</evidence>
<dbReference type="GO" id="GO:0019829">
    <property type="term" value="F:ATPase-coupled monoatomic cation transmembrane transporter activity"/>
    <property type="evidence" value="ECO:0007669"/>
    <property type="project" value="InterPro"/>
</dbReference>
<feature type="transmembrane region" description="Helical" evidence="33">
    <location>
        <begin position="960"/>
        <end position="977"/>
    </location>
</feature>
<dbReference type="eggNOG" id="KOG0208">
    <property type="taxonomic scope" value="Eukaryota"/>
</dbReference>
<keyword evidence="20 33" id="KW-0472">Membrane</keyword>
<dbReference type="NCBIfam" id="TIGR01657">
    <property type="entry name" value="P-ATPase-V"/>
    <property type="match status" value="1"/>
</dbReference>
<dbReference type="Pfam" id="PF00690">
    <property type="entry name" value="Cation_ATPase_N"/>
    <property type="match status" value="1"/>
</dbReference>
<evidence type="ECO:0000256" key="23">
    <source>
        <dbReference type="ARBA" id="ARBA00023228"/>
    </source>
</evidence>
<feature type="region of interest" description="Disordered" evidence="32">
    <location>
        <begin position="1177"/>
        <end position="1200"/>
    </location>
</feature>
<evidence type="ECO:0000256" key="26">
    <source>
        <dbReference type="ARBA" id="ARBA00051772"/>
    </source>
</evidence>
<evidence type="ECO:0000256" key="11">
    <source>
        <dbReference type="ARBA" id="ARBA00022692"/>
    </source>
</evidence>
<keyword evidence="9" id="KW-0272">Extracellular matrix</keyword>
<dbReference type="SUPFAM" id="SSF81653">
    <property type="entry name" value="Calcium ATPase, transduction domain A"/>
    <property type="match status" value="1"/>
</dbReference>
<evidence type="ECO:0000256" key="30">
    <source>
        <dbReference type="ARBA" id="ARBA00074227"/>
    </source>
</evidence>
<dbReference type="GO" id="GO:0006882">
    <property type="term" value="P:intracellular zinc ion homeostasis"/>
    <property type="evidence" value="ECO:0007669"/>
    <property type="project" value="UniProtKB-ARBA"/>
</dbReference>
<keyword evidence="10" id="KW-0597">Phosphoprotein</keyword>
<feature type="transmembrane region" description="Helical" evidence="33">
    <location>
        <begin position="38"/>
        <end position="60"/>
    </location>
</feature>
<dbReference type="InterPro" id="IPR006544">
    <property type="entry name" value="P-type_TPase_V"/>
</dbReference>
<comment type="similarity">
    <text evidence="6">Belongs to the cation transport ATPase (P-type) (TC 3.A.3) family. Type V subfamily.</text>
</comment>
<comment type="caution">
    <text evidence="31">Lacks conserved residue(s) required for the propagation of feature annotation.</text>
</comment>
<evidence type="ECO:0000256" key="7">
    <source>
        <dbReference type="ARBA" id="ARBA00022448"/>
    </source>
</evidence>
<evidence type="ECO:0000313" key="36">
    <source>
        <dbReference type="Proteomes" id="UP000050525"/>
    </source>
</evidence>
<dbReference type="InterPro" id="IPR044492">
    <property type="entry name" value="P_typ_ATPase_HD_dom"/>
</dbReference>
<evidence type="ECO:0000256" key="25">
    <source>
        <dbReference type="ARBA" id="ARBA00050445"/>
    </source>
</evidence>
<dbReference type="GO" id="GO:0043005">
    <property type="term" value="C:neuron projection"/>
    <property type="evidence" value="ECO:0007669"/>
    <property type="project" value="UniProtKB-ARBA"/>
</dbReference>
<comment type="caution">
    <text evidence="35">The sequence shown here is derived from an EMBL/GenBank/DDBJ whole genome shotgun (WGS) entry which is preliminary data.</text>
</comment>
<dbReference type="EMBL" id="AKHW03006061">
    <property type="protein sequence ID" value="KYO24581.1"/>
    <property type="molecule type" value="Genomic_DNA"/>
</dbReference>
<dbReference type="GO" id="GO:0061462">
    <property type="term" value="P:protein localization to lysosome"/>
    <property type="evidence" value="ECO:0007669"/>
    <property type="project" value="UniProtKB-ARBA"/>
</dbReference>
<evidence type="ECO:0000256" key="32">
    <source>
        <dbReference type="SAM" id="MobiDB-lite"/>
    </source>
</evidence>
<feature type="region of interest" description="Disordered" evidence="32">
    <location>
        <begin position="1248"/>
        <end position="1283"/>
    </location>
</feature>
<evidence type="ECO:0000256" key="9">
    <source>
        <dbReference type="ARBA" id="ARBA00022530"/>
    </source>
</evidence>
<accession>A0A151MJ69</accession>
<reference evidence="35 36" key="1">
    <citation type="journal article" date="2012" name="Genome Biol.">
        <title>Sequencing three crocodilian genomes to illuminate the evolution of archosaurs and amniotes.</title>
        <authorList>
            <person name="St John J.A."/>
            <person name="Braun E.L."/>
            <person name="Isberg S.R."/>
            <person name="Miles L.G."/>
            <person name="Chong A.Y."/>
            <person name="Gongora J."/>
            <person name="Dalzell P."/>
            <person name="Moran C."/>
            <person name="Bed'hom B."/>
            <person name="Abzhanov A."/>
            <person name="Burgess S.C."/>
            <person name="Cooksey A.M."/>
            <person name="Castoe T.A."/>
            <person name="Crawford N.G."/>
            <person name="Densmore L.D."/>
            <person name="Drew J.C."/>
            <person name="Edwards S.V."/>
            <person name="Faircloth B.C."/>
            <person name="Fujita M.K."/>
            <person name="Greenwold M.J."/>
            <person name="Hoffmann F.G."/>
            <person name="Howard J.M."/>
            <person name="Iguchi T."/>
            <person name="Janes D.E."/>
            <person name="Khan S.Y."/>
            <person name="Kohno S."/>
            <person name="de Koning A.J."/>
            <person name="Lance S.L."/>
            <person name="McCarthy F.M."/>
            <person name="McCormack J.E."/>
            <person name="Merchant M.E."/>
            <person name="Peterson D.G."/>
            <person name="Pollock D.D."/>
            <person name="Pourmand N."/>
            <person name="Raney B.J."/>
            <person name="Roessler K.A."/>
            <person name="Sanford J.R."/>
            <person name="Sawyer R.H."/>
            <person name="Schmidt C.J."/>
            <person name="Triplett E.W."/>
            <person name="Tuberville T.D."/>
            <person name="Venegas-Anaya M."/>
            <person name="Howard J.T."/>
            <person name="Jarvis E.D."/>
            <person name="Guillette L.J.Jr."/>
            <person name="Glenn T.C."/>
            <person name="Green R.E."/>
            <person name="Ray D.A."/>
        </authorList>
    </citation>
    <scope>NUCLEOTIDE SEQUENCE [LARGE SCALE GENOMIC DNA]</scope>
    <source>
        <strain evidence="35">KSC_2009_1</strain>
    </source>
</reference>
<evidence type="ECO:0000256" key="29">
    <source>
        <dbReference type="ARBA" id="ARBA00065284"/>
    </source>
</evidence>
<keyword evidence="14" id="KW-0547">Nucleotide-binding</keyword>
<gene>
    <name evidence="35" type="ORF">Y1Q_0023265</name>
</gene>
<dbReference type="CDD" id="cd07542">
    <property type="entry name" value="P-type_ATPase_cation"/>
    <property type="match status" value="1"/>
</dbReference>
<keyword evidence="36" id="KW-1185">Reference proteome</keyword>
<evidence type="ECO:0000256" key="22">
    <source>
        <dbReference type="ARBA" id="ARBA00023180"/>
    </source>
</evidence>
<dbReference type="PANTHER" id="PTHR45630:SF2">
    <property type="entry name" value="POLYAMINE-TRANSPORTING ATPASE 13A2"/>
    <property type="match status" value="1"/>
</dbReference>
<dbReference type="InterPro" id="IPR004014">
    <property type="entry name" value="ATPase_P-typ_cation-transptr_N"/>
</dbReference>
<feature type="transmembrane region" description="Helical" evidence="33">
    <location>
        <begin position="424"/>
        <end position="445"/>
    </location>
</feature>
<dbReference type="GO" id="GO:1905165">
    <property type="term" value="P:regulation of lysosomal protein catabolic process"/>
    <property type="evidence" value="ECO:0007669"/>
    <property type="project" value="UniProtKB-ARBA"/>
</dbReference>
<feature type="domain" description="ShKT" evidence="34">
    <location>
        <begin position="1452"/>
        <end position="1482"/>
    </location>
</feature>
<dbReference type="InterPro" id="IPR036412">
    <property type="entry name" value="HAD-like_sf"/>
</dbReference>
<comment type="subcellular location">
    <subcellularLocation>
        <location evidence="4">Cytoplasmic vesicle</location>
        <location evidence="4">Autophagosome membrane</location>
        <topology evidence="4">Multi-pass membrane protein</topology>
    </subcellularLocation>
    <subcellularLocation>
        <location evidence="28">Endosome</location>
        <location evidence="28">Multivesicular body membrane</location>
        <topology evidence="28">Multi-pass membrane protein</topology>
    </subcellularLocation>
    <subcellularLocation>
        <location evidence="1">Late endosome membrane</location>
        <topology evidence="1">Multi-pass membrane protein</topology>
    </subcellularLocation>
    <subcellularLocation>
        <location evidence="2">Lysosome membrane</location>
        <topology evidence="2">Multi-pass membrane protein</topology>
    </subcellularLocation>
    <subcellularLocation>
        <location evidence="3">Secreted</location>
        <location evidence="3">Extracellular space</location>
        <location evidence="3">Extracellular matrix</location>
    </subcellularLocation>
</comment>
<dbReference type="FunFam" id="1.20.1110.10:FF:000023">
    <property type="entry name" value="Cation-transporting ATPase"/>
    <property type="match status" value="1"/>
</dbReference>
<comment type="function">
    <text evidence="27">ATPase which acts as a lysosomal polyamine exporter with high affinity for spermine. Also stimulates cellular uptake of polyamines and protects against polyamine toxicity. Plays a role in intracellular cation homeostasis and the maintenance of neuronal integrity. Contributes to cellular zinc homeostasis. Confers cellular protection against Mn(2+) and Zn(2+) toxicity and mitochondrial stress. Required for proper lysosomal and mitochondrial maintenance. Regulates the autophagy-lysosome pathway through the control of SYT11 expression at both transcriptional and post-translational levels. Facilitates recruitment of deacetylase HDAC6 to lysosomes to deacetylate CTTN, leading to actin polymerization, promotion of autophagosome-lysosome fusion and completion of autophagy. Promotes secretion of exosomes as well as secretion of SCNA via exosomes. Plays a role in lipid homeostasis.</text>
</comment>
<keyword evidence="11 33" id="KW-0812">Transmembrane</keyword>
<dbReference type="InterPro" id="IPR023299">
    <property type="entry name" value="ATPase_P-typ_cyto_dom_N"/>
</dbReference>
<keyword evidence="18" id="KW-1278">Translocase</keyword>
<evidence type="ECO:0000256" key="17">
    <source>
        <dbReference type="ARBA" id="ARBA00022842"/>
    </source>
</evidence>
<evidence type="ECO:0000259" key="34">
    <source>
        <dbReference type="PROSITE" id="PS51670"/>
    </source>
</evidence>
<dbReference type="InterPro" id="IPR008673">
    <property type="entry name" value="MAGP"/>
</dbReference>
<keyword evidence="23" id="KW-0458">Lysosome</keyword>
<dbReference type="GO" id="GO:0043025">
    <property type="term" value="C:neuronal cell body"/>
    <property type="evidence" value="ECO:0007669"/>
    <property type="project" value="UniProtKB-ARBA"/>
</dbReference>
<name>A0A151MJ69_ALLMI</name>
<keyword evidence="7" id="KW-0813">Transport</keyword>
<dbReference type="Pfam" id="PF12409">
    <property type="entry name" value="P5-ATPase"/>
    <property type="match status" value="1"/>
</dbReference>
<dbReference type="InterPro" id="IPR023214">
    <property type="entry name" value="HAD_sf"/>
</dbReference>
<keyword evidence="13" id="KW-0732">Signal</keyword>
<dbReference type="InterPro" id="IPR059000">
    <property type="entry name" value="ATPase_P-type_domA"/>
</dbReference>
<evidence type="ECO:0000256" key="8">
    <source>
        <dbReference type="ARBA" id="ARBA00022525"/>
    </source>
</evidence>
<evidence type="ECO:0000256" key="19">
    <source>
        <dbReference type="ARBA" id="ARBA00022989"/>
    </source>
</evidence>
<evidence type="ECO:0000256" key="15">
    <source>
        <dbReference type="ARBA" id="ARBA00022753"/>
    </source>
</evidence>
<keyword evidence="8" id="KW-0964">Secreted</keyword>
<dbReference type="GO" id="GO:0032585">
    <property type="term" value="C:multivesicular body membrane"/>
    <property type="evidence" value="ECO:0007669"/>
    <property type="project" value="UniProtKB-SubCell"/>
</dbReference>
<dbReference type="InterPro" id="IPR018303">
    <property type="entry name" value="ATPase_P-typ_P_site"/>
</dbReference>
<dbReference type="Gene3D" id="2.70.150.10">
    <property type="entry name" value="Calcium-transporting ATPase, cytoplasmic transduction domain A"/>
    <property type="match status" value="1"/>
</dbReference>
<feature type="transmembrane region" description="Helical" evidence="33">
    <location>
        <begin position="935"/>
        <end position="954"/>
    </location>
</feature>
<dbReference type="SUPFAM" id="SSF56784">
    <property type="entry name" value="HAD-like"/>
    <property type="match status" value="1"/>
</dbReference>
<dbReference type="GO" id="GO:0015417">
    <property type="term" value="F:ABC-type polyamine transporter activity"/>
    <property type="evidence" value="ECO:0007669"/>
    <property type="project" value="RHEA"/>
</dbReference>
<evidence type="ECO:0000256" key="5">
    <source>
        <dbReference type="ARBA" id="ARBA00005317"/>
    </source>
</evidence>
<dbReference type="GO" id="GO:1900180">
    <property type="term" value="P:regulation of protein localization to nucleus"/>
    <property type="evidence" value="ECO:0007669"/>
    <property type="project" value="UniProtKB-ARBA"/>
</dbReference>
<dbReference type="Gene3D" id="3.40.1110.10">
    <property type="entry name" value="Calcium-transporting ATPase, cytoplasmic domain N"/>
    <property type="match status" value="1"/>
</dbReference>
<keyword evidence="16" id="KW-0067">ATP-binding</keyword>
<dbReference type="NCBIfam" id="TIGR01494">
    <property type="entry name" value="ATPase_P-type"/>
    <property type="match status" value="3"/>
</dbReference>
<feature type="transmembrane region" description="Helical" evidence="33">
    <location>
        <begin position="457"/>
        <end position="480"/>
    </location>
</feature>
<dbReference type="GO" id="GO:0005524">
    <property type="term" value="F:ATP binding"/>
    <property type="evidence" value="ECO:0007669"/>
    <property type="project" value="UniProtKB-KW"/>
</dbReference>
<protein>
    <recommendedName>
        <fullName evidence="30">Polyamine-transporting ATPase 13A2</fullName>
    </recommendedName>
</protein>
<dbReference type="GO" id="GO:0005765">
    <property type="term" value="C:lysosomal membrane"/>
    <property type="evidence" value="ECO:0007669"/>
    <property type="project" value="UniProtKB-SubCell"/>
</dbReference>
<evidence type="ECO:0000256" key="14">
    <source>
        <dbReference type="ARBA" id="ARBA00022741"/>
    </source>
</evidence>
<dbReference type="GO" id="GO:0016243">
    <property type="term" value="P:regulation of autophagosome size"/>
    <property type="evidence" value="ECO:0007669"/>
    <property type="project" value="TreeGrafter"/>
</dbReference>
<dbReference type="InterPro" id="IPR001757">
    <property type="entry name" value="P_typ_ATPase"/>
</dbReference>
<evidence type="ECO:0000256" key="31">
    <source>
        <dbReference type="PROSITE-ProRule" id="PRU01005"/>
    </source>
</evidence>
<dbReference type="SUPFAM" id="SSF81665">
    <property type="entry name" value="Calcium ATPase, transmembrane domain M"/>
    <property type="match status" value="1"/>
</dbReference>
<keyword evidence="17" id="KW-0460">Magnesium</keyword>
<dbReference type="GO" id="GO:0000421">
    <property type="term" value="C:autophagosome membrane"/>
    <property type="evidence" value="ECO:0007669"/>
    <property type="project" value="UniProtKB-SubCell"/>
</dbReference>
<evidence type="ECO:0000256" key="28">
    <source>
        <dbReference type="ARBA" id="ARBA00060400"/>
    </source>
</evidence>
<evidence type="ECO:0000256" key="1">
    <source>
        <dbReference type="ARBA" id="ARBA00004107"/>
    </source>
</evidence>
<dbReference type="SFLD" id="SFLDF00027">
    <property type="entry name" value="p-type_atpase"/>
    <property type="match status" value="1"/>
</dbReference>
<dbReference type="InterPro" id="IPR003582">
    <property type="entry name" value="ShKT_dom"/>
</dbReference>
<dbReference type="Proteomes" id="UP000050525">
    <property type="component" value="Unassembled WGS sequence"/>
</dbReference>
<dbReference type="GO" id="GO:0046872">
    <property type="term" value="F:metal ion binding"/>
    <property type="evidence" value="ECO:0007669"/>
    <property type="project" value="UniProtKB-KW"/>
</dbReference>
<evidence type="ECO:0000256" key="13">
    <source>
        <dbReference type="ARBA" id="ARBA00022729"/>
    </source>
</evidence>
<dbReference type="FunFam" id="3.40.50.1000:FF:000045">
    <property type="entry name" value="Cation-transporting ATPase"/>
    <property type="match status" value="1"/>
</dbReference>
<feature type="transmembrane region" description="Helical" evidence="33">
    <location>
        <begin position="250"/>
        <end position="268"/>
    </location>
</feature>
<dbReference type="GO" id="GO:0006874">
    <property type="term" value="P:intracellular calcium ion homeostasis"/>
    <property type="evidence" value="ECO:0007669"/>
    <property type="project" value="TreeGrafter"/>
</dbReference>
<dbReference type="InterPro" id="IPR023298">
    <property type="entry name" value="ATPase_P-typ_TM_dom_sf"/>
</dbReference>
<evidence type="ECO:0000256" key="6">
    <source>
        <dbReference type="ARBA" id="ARBA00006000"/>
    </source>
</evidence>
<dbReference type="GO" id="GO:0001527">
    <property type="term" value="C:microfibril"/>
    <property type="evidence" value="ECO:0007669"/>
    <property type="project" value="InterPro"/>
</dbReference>
<dbReference type="GO" id="GO:0010821">
    <property type="term" value="P:regulation of mitochondrion organization"/>
    <property type="evidence" value="ECO:0007669"/>
    <property type="project" value="UniProtKB-ARBA"/>
</dbReference>